<dbReference type="Pfam" id="PF00856">
    <property type="entry name" value="SET"/>
    <property type="match status" value="1"/>
</dbReference>
<gene>
    <name evidence="9" type="ORF">L3Y34_012665</name>
</gene>
<dbReference type="GO" id="GO:0046976">
    <property type="term" value="F:histone H3K27 methyltransferase activity"/>
    <property type="evidence" value="ECO:0007669"/>
    <property type="project" value="UniProtKB-ARBA"/>
</dbReference>
<name>A0AAE9CVH4_CAEBR</name>
<dbReference type="EMBL" id="CP090896">
    <property type="protein sequence ID" value="ULT83575.1"/>
    <property type="molecule type" value="Genomic_DNA"/>
</dbReference>
<keyword evidence="1" id="KW-0489">Methyltransferase</keyword>
<evidence type="ECO:0000256" key="5">
    <source>
        <dbReference type="ARBA" id="ARBA00023163"/>
    </source>
</evidence>
<dbReference type="InterPro" id="IPR001214">
    <property type="entry name" value="SET_dom"/>
</dbReference>
<evidence type="ECO:0000256" key="4">
    <source>
        <dbReference type="ARBA" id="ARBA00023015"/>
    </source>
</evidence>
<proteinExistence type="predicted"/>
<feature type="domain" description="CXC" evidence="8">
    <location>
        <begin position="402"/>
        <end position="511"/>
    </location>
</feature>
<protein>
    <submittedName>
        <fullName evidence="9">Uncharacterized protein</fullName>
    </submittedName>
</protein>
<keyword evidence="5" id="KW-0804">Transcription</keyword>
<dbReference type="SUPFAM" id="SSF82199">
    <property type="entry name" value="SET domain"/>
    <property type="match status" value="1"/>
</dbReference>
<evidence type="ECO:0000256" key="1">
    <source>
        <dbReference type="ARBA" id="ARBA00022603"/>
    </source>
</evidence>
<dbReference type="InterPro" id="IPR026489">
    <property type="entry name" value="CXC_dom"/>
</dbReference>
<dbReference type="InterPro" id="IPR046341">
    <property type="entry name" value="SET_dom_sf"/>
</dbReference>
<feature type="region of interest" description="Disordered" evidence="6">
    <location>
        <begin position="1"/>
        <end position="29"/>
    </location>
</feature>
<keyword evidence="4" id="KW-0805">Transcription regulation</keyword>
<evidence type="ECO:0000259" key="7">
    <source>
        <dbReference type="PROSITE" id="PS50280"/>
    </source>
</evidence>
<evidence type="ECO:0000256" key="3">
    <source>
        <dbReference type="ARBA" id="ARBA00022691"/>
    </source>
</evidence>
<feature type="domain" description="SET" evidence="7">
    <location>
        <begin position="514"/>
        <end position="633"/>
    </location>
</feature>
<evidence type="ECO:0000313" key="10">
    <source>
        <dbReference type="Proteomes" id="UP000827892"/>
    </source>
</evidence>
<sequence>MAPKRKTATTSEELPGKQKRVRQVKRNQDDEVEKEIGFQCFYRSNMPTQDEIHKAVEEVSKMAVEVLKEGKTITNPDLAAVLLAEDKIQPNEEKMEDSDDDSMFEMSMDNYVEDRKFKKNPVEASFSKALPTDGNGNPPLNFFFPTISNVDGLIETQLSNFPDTNQDVKLVRSQILEAYENGVHGYRLDEHEHSEQILFEIMKRLIPGTTNADLLYFAIHCVFPNIGTQFEISKMFPKLCRKYASEDSSLVGLERWKAQEQVEDLPVLPQLPEPEVLQHFIVKQMNLKIEKDDERCSDDCYKDLSPGYFEKMLKKLDSRNPSDVLLYVAKSKVTNSKTAAFLNDLLLRSETWITGFCEHARTSKENTCAKWFELLMDNSTIPDDRLYKTTMKKYKDDQKGFNKRLNRFYSAVWTKKDLNVHPLTPCNHVGSCGPNVPHCSCNKYCTVACQCRYDCGIKFPGCNCGEVDGQSCGTSSCPCVLLKLECNPLTCNTSSRTSGNAPCMNAELGKGAMVVIHVKRSGVPQIEGNGAFLGQSVKKHECLGEYVGESIPDEEIERRGAEYHFSCSYIFNSGQGLGTGVDAMRTGNNLRFVNHSDKPNCEVRNMNVNGRVVIGFYALKDMEEGTELFFNYGYSEFHKKHFFGSASSSKKK</sequence>
<dbReference type="Proteomes" id="UP000827892">
    <property type="component" value="Chromosome X"/>
</dbReference>
<dbReference type="AlphaFoldDB" id="A0AAE9CVH4"/>
<dbReference type="SMART" id="SM00317">
    <property type="entry name" value="SET"/>
    <property type="match status" value="1"/>
</dbReference>
<evidence type="ECO:0000259" key="8">
    <source>
        <dbReference type="PROSITE" id="PS51633"/>
    </source>
</evidence>
<evidence type="ECO:0000256" key="6">
    <source>
        <dbReference type="SAM" id="MobiDB-lite"/>
    </source>
</evidence>
<dbReference type="KEGG" id="cbr:CBG_00165"/>
<reference evidence="9 10" key="1">
    <citation type="submission" date="2022-05" db="EMBL/GenBank/DDBJ databases">
        <title>Chromosome-level reference genomes for two strains of Caenorhabditis briggsae: an improved platform for comparative genomics.</title>
        <authorList>
            <person name="Stevens L."/>
            <person name="Andersen E.C."/>
        </authorList>
    </citation>
    <scope>NUCLEOTIDE SEQUENCE [LARGE SCALE GENOMIC DNA]</scope>
    <source>
        <strain evidence="9">QX1410_ONT</strain>
        <tissue evidence="9">Whole-organism</tissue>
    </source>
</reference>
<keyword evidence="3" id="KW-0949">S-adenosyl-L-methionine</keyword>
<dbReference type="InterPro" id="IPR045318">
    <property type="entry name" value="EZH1/2-like"/>
</dbReference>
<dbReference type="PROSITE" id="PS51633">
    <property type="entry name" value="CXC"/>
    <property type="match status" value="1"/>
</dbReference>
<evidence type="ECO:0000256" key="2">
    <source>
        <dbReference type="ARBA" id="ARBA00022679"/>
    </source>
</evidence>
<evidence type="ECO:0000313" key="9">
    <source>
        <dbReference type="EMBL" id="ULT83575.1"/>
    </source>
</evidence>
<organism evidence="9 10">
    <name type="scientific">Caenorhabditis briggsae</name>
    <dbReference type="NCBI Taxonomy" id="6238"/>
    <lineage>
        <taxon>Eukaryota</taxon>
        <taxon>Metazoa</taxon>
        <taxon>Ecdysozoa</taxon>
        <taxon>Nematoda</taxon>
        <taxon>Chromadorea</taxon>
        <taxon>Rhabditida</taxon>
        <taxon>Rhabditina</taxon>
        <taxon>Rhabditomorpha</taxon>
        <taxon>Rhabditoidea</taxon>
        <taxon>Rhabditidae</taxon>
        <taxon>Peloderinae</taxon>
        <taxon>Caenorhabditis</taxon>
    </lineage>
</organism>
<dbReference type="PROSITE" id="PS50280">
    <property type="entry name" value="SET"/>
    <property type="match status" value="1"/>
</dbReference>
<dbReference type="Gene3D" id="2.170.270.10">
    <property type="entry name" value="SET domain"/>
    <property type="match status" value="1"/>
</dbReference>
<accession>A0AAE9CVH4</accession>
<dbReference type="PANTHER" id="PTHR45747">
    <property type="entry name" value="HISTONE-LYSINE N-METHYLTRANSFERASE E(Z)"/>
    <property type="match status" value="1"/>
</dbReference>
<dbReference type="OMA" id="RSETWIT"/>
<dbReference type="PANTHER" id="PTHR45747:SF4">
    <property type="entry name" value="HISTONE-LYSINE N-METHYLTRANSFERASE E(Z)"/>
    <property type="match status" value="1"/>
</dbReference>
<keyword evidence="2" id="KW-0808">Transferase</keyword>
<dbReference type="GO" id="GO:0032259">
    <property type="term" value="P:methylation"/>
    <property type="evidence" value="ECO:0007669"/>
    <property type="project" value="UniProtKB-KW"/>
</dbReference>